<name>A0A8H3G277_9LECA</name>
<reference evidence="2" key="1">
    <citation type="submission" date="2021-03" db="EMBL/GenBank/DDBJ databases">
        <authorList>
            <person name="Tagirdzhanova G."/>
        </authorList>
    </citation>
    <scope>NUCLEOTIDE SEQUENCE</scope>
</reference>
<evidence type="ECO:0000256" key="1">
    <source>
        <dbReference type="SAM" id="MobiDB-lite"/>
    </source>
</evidence>
<dbReference type="Proteomes" id="UP000664169">
    <property type="component" value="Unassembled WGS sequence"/>
</dbReference>
<keyword evidence="3" id="KW-1185">Reference proteome</keyword>
<comment type="caution">
    <text evidence="2">The sequence shown here is derived from an EMBL/GenBank/DDBJ whole genome shotgun (WGS) entry which is preliminary data.</text>
</comment>
<evidence type="ECO:0000313" key="3">
    <source>
        <dbReference type="Proteomes" id="UP000664169"/>
    </source>
</evidence>
<feature type="region of interest" description="Disordered" evidence="1">
    <location>
        <begin position="1"/>
        <end position="85"/>
    </location>
</feature>
<accession>A0A8H3G277</accession>
<gene>
    <name evidence="2" type="ORF">GOMPHAMPRED_006408</name>
</gene>
<protein>
    <submittedName>
        <fullName evidence="2">Uncharacterized protein</fullName>
    </submittedName>
</protein>
<sequence>MVQPKTEEVKTEEGKKKHTRTSRGRSKRGCYECSCDRCRNNGRKCIRPTTTTAGGGGGSSSSSKRSTTVIAPSSSSSPTFAPPKFSSSSISSLSSSLSPKSSVVVSNNTTMTAMAIIPISLGNPVDDPNGIFKWIGSPHITNMDTLIFWLTHKTDSSPEGFAGNLTPSWVNLIQQHRDTDPGVLGMFAVHALMVQGERTRTDSSTYLDRAERFMVLQAKGYEVVTSALLMIVLYLGSIKGNKGDLQSAEIHFKGLKALYNKDIKVNDLEWIFLWGTDITIATMLRRRPLLPWYIPPAFQDRILFSVEETSGLHRLAAKNAASVLRLLDDEFLSVSGILQDLHLIYKLRHSKILAETDPYIHAYTISLSWRANEFFLQSKSTADKTQLPADLCKQLLALALQSSTWHFTIPYISQDEVYVGEPESFPSILSVLRDCTREVLKDIGGTKSVVDTWLTLANLESFIWVSYIMALNLGANNAEGTLPWISMLYQAASLAGITTGDALQALLARWPCDVKQVDAIIDDFAQYISSSSSSTLVMPIR</sequence>
<feature type="compositionally biased region" description="Basic residues" evidence="1">
    <location>
        <begin position="16"/>
        <end position="28"/>
    </location>
</feature>
<proteinExistence type="predicted"/>
<feature type="compositionally biased region" description="Low complexity" evidence="1">
    <location>
        <begin position="60"/>
        <end position="85"/>
    </location>
</feature>
<dbReference type="EMBL" id="CAJPDQ010000040">
    <property type="protein sequence ID" value="CAF9931813.1"/>
    <property type="molecule type" value="Genomic_DNA"/>
</dbReference>
<feature type="compositionally biased region" description="Basic and acidic residues" evidence="1">
    <location>
        <begin position="1"/>
        <end position="15"/>
    </location>
</feature>
<evidence type="ECO:0000313" key="2">
    <source>
        <dbReference type="EMBL" id="CAF9931813.1"/>
    </source>
</evidence>
<dbReference type="AlphaFoldDB" id="A0A8H3G277"/>
<organism evidence="2 3">
    <name type="scientific">Gomphillus americanus</name>
    <dbReference type="NCBI Taxonomy" id="1940652"/>
    <lineage>
        <taxon>Eukaryota</taxon>
        <taxon>Fungi</taxon>
        <taxon>Dikarya</taxon>
        <taxon>Ascomycota</taxon>
        <taxon>Pezizomycotina</taxon>
        <taxon>Lecanoromycetes</taxon>
        <taxon>OSLEUM clade</taxon>
        <taxon>Ostropomycetidae</taxon>
        <taxon>Ostropales</taxon>
        <taxon>Graphidaceae</taxon>
        <taxon>Gomphilloideae</taxon>
        <taxon>Gomphillus</taxon>
    </lineage>
</organism>